<dbReference type="RefSeq" id="WP_243491702.1">
    <property type="nucleotide sequence ID" value="NZ_CP063361.1"/>
</dbReference>
<name>A0ABY4A919_9BURK</name>
<sequence length="134" mass="14783">MDNFDASAYNISIVRRPVDGHLYFVGTVKEFPHIKVYEDSWAASYQALQAIIEDLFAESNELGEAFPAPFSEDAGYSGRVTIQLPKWLHARLDSQANIEEVSLSSHIVTLLTIASTNRAYALPPLDAPLSKAEA</sequence>
<protein>
    <recommendedName>
        <fullName evidence="3">HicB-like antitoxin of toxin-antitoxin system domain-containing protein</fullName>
    </recommendedName>
</protein>
<dbReference type="EMBL" id="CP063361">
    <property type="protein sequence ID" value="UOD30489.1"/>
    <property type="molecule type" value="Genomic_DNA"/>
</dbReference>
<dbReference type="InterPro" id="IPR035069">
    <property type="entry name" value="TTHA1013/TTHA0281-like"/>
</dbReference>
<evidence type="ECO:0000313" key="2">
    <source>
        <dbReference type="Proteomes" id="UP000831532"/>
    </source>
</evidence>
<evidence type="ECO:0000313" key="1">
    <source>
        <dbReference type="EMBL" id="UOD30489.1"/>
    </source>
</evidence>
<gene>
    <name evidence="1" type="ORF">INH39_01695</name>
</gene>
<dbReference type="SUPFAM" id="SSF143100">
    <property type="entry name" value="TTHA1013/TTHA0281-like"/>
    <property type="match status" value="1"/>
</dbReference>
<dbReference type="Proteomes" id="UP000831532">
    <property type="component" value="Chromosome"/>
</dbReference>
<evidence type="ECO:0008006" key="3">
    <source>
        <dbReference type="Google" id="ProtNLM"/>
    </source>
</evidence>
<proteinExistence type="predicted"/>
<organism evidence="1 2">
    <name type="scientific">Massilia violaceinigra</name>
    <dbReference type="NCBI Taxonomy" id="2045208"/>
    <lineage>
        <taxon>Bacteria</taxon>
        <taxon>Pseudomonadati</taxon>
        <taxon>Pseudomonadota</taxon>
        <taxon>Betaproteobacteria</taxon>
        <taxon>Burkholderiales</taxon>
        <taxon>Oxalobacteraceae</taxon>
        <taxon>Telluria group</taxon>
        <taxon>Massilia</taxon>
    </lineage>
</organism>
<accession>A0ABY4A919</accession>
<keyword evidence="2" id="KW-1185">Reference proteome</keyword>
<reference evidence="1 2" key="1">
    <citation type="submission" date="2020-10" db="EMBL/GenBank/DDBJ databases">
        <title>Genome analysis of Massilia species.</title>
        <authorList>
            <person name="Jung D.-H."/>
        </authorList>
    </citation>
    <scope>NUCLEOTIDE SEQUENCE [LARGE SCALE GENOMIC DNA]</scope>
    <source>
        <strain evidence="2">sipir</strain>
    </source>
</reference>